<dbReference type="EMBL" id="JAMOIM010000036">
    <property type="protein sequence ID" value="MCW6511956.1"/>
    <property type="molecule type" value="Genomic_DNA"/>
</dbReference>
<evidence type="ECO:0000313" key="1">
    <source>
        <dbReference type="EMBL" id="MCW6511956.1"/>
    </source>
</evidence>
<name>A0AA42CMU7_9HYPH</name>
<comment type="caution">
    <text evidence="1">The sequence shown here is derived from an EMBL/GenBank/DDBJ whole genome shotgun (WGS) entry which is preliminary data.</text>
</comment>
<sequence length="187" mass="19992">MSDTQPAQVETHQGADVHALETNNPCRSEIQALKVHNSLKETPVMSSSVPTFGMPISRIAPLHGGERGARSVIAKRVSLKSKQQSMSVAVAFPLLLATMLPVAAMEGPPRDSDATLVLDHAFHFSQGNRTALPSSDCKLAAEAKAAFDAETAQGNGLTLLSHLDAERFVEAAYRGRFDSMNANLDLI</sequence>
<protein>
    <submittedName>
        <fullName evidence="1">Uncharacterized protein</fullName>
    </submittedName>
</protein>
<dbReference type="AlphaFoldDB" id="A0AA42CMU7"/>
<proteinExistence type="predicted"/>
<dbReference type="RefSeq" id="WP_282588335.1">
    <property type="nucleotide sequence ID" value="NZ_JAMOIM010000036.1"/>
</dbReference>
<feature type="non-terminal residue" evidence="1">
    <location>
        <position position="187"/>
    </location>
</feature>
<gene>
    <name evidence="1" type="ORF">M8523_28800</name>
</gene>
<accession>A0AA42CMU7</accession>
<dbReference type="Proteomes" id="UP001165667">
    <property type="component" value="Unassembled WGS sequence"/>
</dbReference>
<evidence type="ECO:0000313" key="2">
    <source>
        <dbReference type="Proteomes" id="UP001165667"/>
    </source>
</evidence>
<keyword evidence="2" id="KW-1185">Reference proteome</keyword>
<organism evidence="1 2">
    <name type="scientific">Lichenifustis flavocetrariae</name>
    <dbReference type="NCBI Taxonomy" id="2949735"/>
    <lineage>
        <taxon>Bacteria</taxon>
        <taxon>Pseudomonadati</taxon>
        <taxon>Pseudomonadota</taxon>
        <taxon>Alphaproteobacteria</taxon>
        <taxon>Hyphomicrobiales</taxon>
        <taxon>Lichenihabitantaceae</taxon>
        <taxon>Lichenifustis</taxon>
    </lineage>
</organism>
<reference evidence="1" key="1">
    <citation type="submission" date="2022-05" db="EMBL/GenBank/DDBJ databases">
        <authorList>
            <person name="Pankratov T."/>
        </authorList>
    </citation>
    <scope>NUCLEOTIDE SEQUENCE</scope>
    <source>
        <strain evidence="1">BP6-180914</strain>
    </source>
</reference>